<feature type="region of interest" description="Disordered" evidence="1">
    <location>
        <begin position="129"/>
        <end position="159"/>
    </location>
</feature>
<evidence type="ECO:0000313" key="3">
    <source>
        <dbReference type="Proteomes" id="UP000219167"/>
    </source>
</evidence>
<dbReference type="EMBL" id="OBQD01000024">
    <property type="protein sequence ID" value="SOC46796.1"/>
    <property type="molecule type" value="Genomic_DNA"/>
</dbReference>
<feature type="compositionally biased region" description="Basic and acidic residues" evidence="1">
    <location>
        <begin position="129"/>
        <end position="144"/>
    </location>
</feature>
<accession>A0A285V1B4</accession>
<dbReference type="Proteomes" id="UP000219167">
    <property type="component" value="Unassembled WGS sequence"/>
</dbReference>
<organism evidence="2 3">
    <name type="scientific">Rhizobium subbaraonis</name>
    <dbReference type="NCBI Taxonomy" id="908946"/>
    <lineage>
        <taxon>Bacteria</taxon>
        <taxon>Pseudomonadati</taxon>
        <taxon>Pseudomonadota</taxon>
        <taxon>Alphaproteobacteria</taxon>
        <taxon>Hyphomicrobiales</taxon>
        <taxon>Rhizobiaceae</taxon>
        <taxon>Rhizobium/Agrobacterium group</taxon>
        <taxon>Rhizobium</taxon>
    </lineage>
</organism>
<dbReference type="RefSeq" id="WP_245423680.1">
    <property type="nucleotide sequence ID" value="NZ_OBQD01000024.1"/>
</dbReference>
<proteinExistence type="predicted"/>
<gene>
    <name evidence="2" type="ORF">SAMN05892877_12445</name>
</gene>
<protein>
    <submittedName>
        <fullName evidence="2">Uncharacterized protein</fullName>
    </submittedName>
</protein>
<reference evidence="2 3" key="1">
    <citation type="submission" date="2017-08" db="EMBL/GenBank/DDBJ databases">
        <authorList>
            <person name="de Groot N.N."/>
        </authorList>
    </citation>
    <scope>NUCLEOTIDE SEQUENCE [LARGE SCALE GENOMIC DNA]</scope>
    <source>
        <strain evidence="2 3">JC85</strain>
    </source>
</reference>
<evidence type="ECO:0000256" key="1">
    <source>
        <dbReference type="SAM" id="MobiDB-lite"/>
    </source>
</evidence>
<evidence type="ECO:0000313" key="2">
    <source>
        <dbReference type="EMBL" id="SOC46796.1"/>
    </source>
</evidence>
<sequence length="159" mass="17237">MPEYTIETTYHPAAYRQRTYEADTVADACRLAIENSWSGKEKVDHEGAIEIYVSGIWHGANAAYSGTPVPVPSQFEESLQRKAGHFEILLGLLKMLLADIQAVRPSSDQWIEHAIWAVARGEAILAGARDPDRPAYDDSARAVDSEAQAPAGDNAGGGQ</sequence>
<dbReference type="AlphaFoldDB" id="A0A285V1B4"/>
<keyword evidence="3" id="KW-1185">Reference proteome</keyword>
<name>A0A285V1B4_9HYPH</name>